<dbReference type="EC" id="2.7.1.17" evidence="6"/>
<evidence type="ECO:0000256" key="4">
    <source>
        <dbReference type="ARBA" id="ARBA00022777"/>
    </source>
</evidence>
<dbReference type="InterPro" id="IPR018485">
    <property type="entry name" value="FGGY_C"/>
</dbReference>
<dbReference type="Proteomes" id="UP000320333">
    <property type="component" value="Unassembled WGS sequence"/>
</dbReference>
<dbReference type="InterPro" id="IPR042024">
    <property type="entry name" value="D-XK_euk"/>
</dbReference>
<protein>
    <recommendedName>
        <fullName evidence="6">Xylulose kinase</fullName>
        <ecNumber evidence="6">2.7.1.17</ecNumber>
    </recommendedName>
</protein>
<keyword evidence="4 6" id="KW-0418">Kinase</keyword>
<accession>A0A507FDH3</accession>
<keyword evidence="3 6" id="KW-0808">Transferase</keyword>
<keyword evidence="6" id="KW-0547">Nucleotide-binding</keyword>
<dbReference type="GO" id="GO:0005997">
    <property type="term" value="P:xylulose metabolic process"/>
    <property type="evidence" value="ECO:0007669"/>
    <property type="project" value="TreeGrafter"/>
</dbReference>
<dbReference type="Pfam" id="PF00370">
    <property type="entry name" value="FGGY_N"/>
    <property type="match status" value="1"/>
</dbReference>
<evidence type="ECO:0000256" key="5">
    <source>
        <dbReference type="ARBA" id="ARBA00048885"/>
    </source>
</evidence>
<keyword evidence="6" id="KW-0119">Carbohydrate metabolism</keyword>
<dbReference type="GO" id="GO:0042732">
    <property type="term" value="P:D-xylose metabolic process"/>
    <property type="evidence" value="ECO:0007669"/>
    <property type="project" value="UniProtKB-UniRule"/>
</dbReference>
<name>A0A507FDH3_9FUNG</name>
<dbReference type="Gene3D" id="3.30.420.40">
    <property type="match status" value="2"/>
</dbReference>
<comment type="catalytic activity">
    <reaction evidence="5 6">
        <text>D-xylulose + ATP = D-xylulose 5-phosphate + ADP + H(+)</text>
        <dbReference type="Rhea" id="RHEA:10964"/>
        <dbReference type="ChEBI" id="CHEBI:15378"/>
        <dbReference type="ChEBI" id="CHEBI:17140"/>
        <dbReference type="ChEBI" id="CHEBI:30616"/>
        <dbReference type="ChEBI" id="CHEBI:57737"/>
        <dbReference type="ChEBI" id="CHEBI:456216"/>
        <dbReference type="EC" id="2.7.1.17"/>
    </reaction>
</comment>
<gene>
    <name evidence="9" type="ORF">CcCBS67573_g04346</name>
</gene>
<comment type="similarity">
    <text evidence="1 6">Belongs to the FGGY kinase family.</text>
</comment>
<feature type="domain" description="Carbohydrate kinase FGGY C-terminal" evidence="8">
    <location>
        <begin position="259"/>
        <end position="454"/>
    </location>
</feature>
<sequence>MGTQNGVIHGPDGSATTPSLVFIAALDRVLALLKNECPDAVERIVAVSGCGQQHGSVYWGSNAASLIAEMNPEVEMREQLQDAFAISNGPIWMDSSSTKWCQRLERDLGGPQAVANLTGSRAYERFSINQVAKLIDTHPNEFKNVSRISLVSSLLTTIFAGRFVGIDESDATGMNALDLKSKIWSADVLKSVGGAAVKNPESTLANLLGPVATPYLPVDNISSYFVERYGFSPKCKVVPFTGDNPSTLAGLGISAAGDLAVSLGTSDTAFAVVAKSACKPSGIEGHVLLNPVDPDTFIAMLCFKNGSLAREQIRDKHANGEWADFNSMLSKTEPGNNGFVGFFHPEPEITPPTSKPEQIHIFDANSDAPVSVASVAPEIQIRAIIEQHALRLKQHTQILGVSKVKRILVSGGASANFEILRVLSNVFGVPVYETVGGSTAAAAYGGILRAQHAMACEAEGGMYVPFQPDIQVRLVVEPDSAAHGVYQAAMERFEKLERVVVAL</sequence>
<dbReference type="SUPFAM" id="SSF53067">
    <property type="entry name" value="Actin-like ATPase domain"/>
    <property type="match status" value="2"/>
</dbReference>
<evidence type="ECO:0000259" key="7">
    <source>
        <dbReference type="Pfam" id="PF00370"/>
    </source>
</evidence>
<dbReference type="PANTHER" id="PTHR10196:SF57">
    <property type="entry name" value="XYLULOSE KINASE"/>
    <property type="match status" value="1"/>
</dbReference>
<dbReference type="Pfam" id="PF02782">
    <property type="entry name" value="FGGY_C"/>
    <property type="match status" value="1"/>
</dbReference>
<dbReference type="PANTHER" id="PTHR10196">
    <property type="entry name" value="SUGAR KINASE"/>
    <property type="match status" value="1"/>
</dbReference>
<dbReference type="AlphaFoldDB" id="A0A507FDH3"/>
<dbReference type="InterPro" id="IPR018484">
    <property type="entry name" value="FGGY_N"/>
</dbReference>
<dbReference type="GO" id="GO:0005829">
    <property type="term" value="C:cytosol"/>
    <property type="evidence" value="ECO:0007669"/>
    <property type="project" value="TreeGrafter"/>
</dbReference>
<evidence type="ECO:0000256" key="6">
    <source>
        <dbReference type="RuleBase" id="RU367058"/>
    </source>
</evidence>
<evidence type="ECO:0000313" key="10">
    <source>
        <dbReference type="Proteomes" id="UP000320333"/>
    </source>
</evidence>
<dbReference type="STRING" id="246404.A0A507FDH3"/>
<evidence type="ECO:0000313" key="9">
    <source>
        <dbReference type="EMBL" id="TPX74399.1"/>
    </source>
</evidence>
<dbReference type="CDD" id="cd07776">
    <property type="entry name" value="ASKHA_NBD_FGGY_SpXK-like"/>
    <property type="match status" value="1"/>
</dbReference>
<dbReference type="GO" id="GO:0004856">
    <property type="term" value="F:D-xylulokinase activity"/>
    <property type="evidence" value="ECO:0007669"/>
    <property type="project" value="UniProtKB-UniRule"/>
</dbReference>
<keyword evidence="10" id="KW-1185">Reference proteome</keyword>
<dbReference type="GO" id="GO:0005524">
    <property type="term" value="F:ATP binding"/>
    <property type="evidence" value="ECO:0007669"/>
    <property type="project" value="UniProtKB-UniRule"/>
</dbReference>
<dbReference type="OrthoDB" id="1728974at2759"/>
<keyword evidence="2 6" id="KW-0859">Xylose metabolism</keyword>
<organism evidence="9 10">
    <name type="scientific">Chytriomyces confervae</name>
    <dbReference type="NCBI Taxonomy" id="246404"/>
    <lineage>
        <taxon>Eukaryota</taxon>
        <taxon>Fungi</taxon>
        <taxon>Fungi incertae sedis</taxon>
        <taxon>Chytridiomycota</taxon>
        <taxon>Chytridiomycota incertae sedis</taxon>
        <taxon>Chytridiomycetes</taxon>
        <taxon>Chytridiales</taxon>
        <taxon>Chytriomycetaceae</taxon>
        <taxon>Chytriomyces</taxon>
    </lineage>
</organism>
<feature type="domain" description="Carbohydrate kinase FGGY N-terminal" evidence="7">
    <location>
        <begin position="91"/>
        <end position="248"/>
    </location>
</feature>
<comment type="function">
    <text evidence="6">Highly specific D-xylulose kinase which participates in the catabolism of xylose. Xylose is a major component of hemicelluloses such as xylan. Most fungi utilize D-xylose via three enzymatic reactions, xylose reductase (XR), xylitol dehydrogenase (XDH), and xylulokinase, to form xylulose 5-phosphate, which enters pentose phosphate pathway.</text>
</comment>
<proteinExistence type="inferred from homology"/>
<evidence type="ECO:0000259" key="8">
    <source>
        <dbReference type="Pfam" id="PF02782"/>
    </source>
</evidence>
<evidence type="ECO:0000256" key="3">
    <source>
        <dbReference type="ARBA" id="ARBA00022679"/>
    </source>
</evidence>
<dbReference type="InterPro" id="IPR043129">
    <property type="entry name" value="ATPase_NBD"/>
</dbReference>
<dbReference type="EMBL" id="QEAP01000128">
    <property type="protein sequence ID" value="TPX74399.1"/>
    <property type="molecule type" value="Genomic_DNA"/>
</dbReference>
<evidence type="ECO:0000256" key="1">
    <source>
        <dbReference type="ARBA" id="ARBA00009156"/>
    </source>
</evidence>
<keyword evidence="6" id="KW-0067">ATP-binding</keyword>
<reference evidence="9 10" key="1">
    <citation type="journal article" date="2019" name="Sci. Rep.">
        <title>Comparative genomics of chytrid fungi reveal insights into the obligate biotrophic and pathogenic lifestyle of Synchytrium endobioticum.</title>
        <authorList>
            <person name="van de Vossenberg B.T.L.H."/>
            <person name="Warris S."/>
            <person name="Nguyen H.D.T."/>
            <person name="van Gent-Pelzer M.P.E."/>
            <person name="Joly D.L."/>
            <person name="van de Geest H.C."/>
            <person name="Bonants P.J.M."/>
            <person name="Smith D.S."/>
            <person name="Levesque C.A."/>
            <person name="van der Lee T.A.J."/>
        </authorList>
    </citation>
    <scope>NUCLEOTIDE SEQUENCE [LARGE SCALE GENOMIC DNA]</scope>
    <source>
        <strain evidence="9 10">CBS 675.73</strain>
    </source>
</reference>
<comment type="caution">
    <text evidence="9">The sequence shown here is derived from an EMBL/GenBank/DDBJ whole genome shotgun (WGS) entry which is preliminary data.</text>
</comment>
<evidence type="ECO:0000256" key="2">
    <source>
        <dbReference type="ARBA" id="ARBA00022629"/>
    </source>
</evidence>